<dbReference type="Gene3D" id="2.160.20.10">
    <property type="entry name" value="Single-stranded right-handed beta-helix, Pectin lyase-like"/>
    <property type="match status" value="1"/>
</dbReference>
<dbReference type="EMBL" id="JABFUD020000004">
    <property type="protein sequence ID" value="KAI5080893.1"/>
    <property type="molecule type" value="Genomic_DNA"/>
</dbReference>
<feature type="active site" evidence="11">
    <location>
        <position position="253"/>
    </location>
</feature>
<evidence type="ECO:0000256" key="11">
    <source>
        <dbReference type="PROSITE-ProRule" id="PRU10040"/>
    </source>
</evidence>
<dbReference type="Pfam" id="PF01095">
    <property type="entry name" value="Pectinesterase"/>
    <property type="match status" value="1"/>
</dbReference>
<dbReference type="InterPro" id="IPR033131">
    <property type="entry name" value="Pectinesterase_Asp_AS"/>
</dbReference>
<comment type="similarity">
    <text evidence="4">Belongs to the pectinesterase family.</text>
</comment>
<evidence type="ECO:0000313" key="14">
    <source>
        <dbReference type="EMBL" id="KAI5080893.1"/>
    </source>
</evidence>
<evidence type="ECO:0000256" key="6">
    <source>
        <dbReference type="ARBA" id="ARBA00022525"/>
    </source>
</evidence>
<organism evidence="14 15">
    <name type="scientific">Adiantum capillus-veneris</name>
    <name type="common">Maidenhair fern</name>
    <dbReference type="NCBI Taxonomy" id="13818"/>
    <lineage>
        <taxon>Eukaryota</taxon>
        <taxon>Viridiplantae</taxon>
        <taxon>Streptophyta</taxon>
        <taxon>Embryophyta</taxon>
        <taxon>Tracheophyta</taxon>
        <taxon>Polypodiopsida</taxon>
        <taxon>Polypodiidae</taxon>
        <taxon>Polypodiales</taxon>
        <taxon>Pteridineae</taxon>
        <taxon>Pteridaceae</taxon>
        <taxon>Vittarioideae</taxon>
        <taxon>Adiantum</taxon>
    </lineage>
</organism>
<comment type="pathway">
    <text evidence="3 12">Glycan metabolism; pectin degradation; 2-dehydro-3-deoxy-D-gluconate from pectin: step 1/5.</text>
</comment>
<evidence type="ECO:0000256" key="7">
    <source>
        <dbReference type="ARBA" id="ARBA00022729"/>
    </source>
</evidence>
<name>A0A9D4V769_ADICA</name>
<reference evidence="14" key="1">
    <citation type="submission" date="2021-01" db="EMBL/GenBank/DDBJ databases">
        <title>Adiantum capillus-veneris genome.</title>
        <authorList>
            <person name="Fang Y."/>
            <person name="Liao Q."/>
        </authorList>
    </citation>
    <scope>NUCLEOTIDE SEQUENCE</scope>
    <source>
        <strain evidence="14">H3</strain>
        <tissue evidence="14">Leaf</tissue>
    </source>
</reference>
<keyword evidence="6" id="KW-0964">Secreted</keyword>
<dbReference type="PROSITE" id="PS00503">
    <property type="entry name" value="PECTINESTERASE_2"/>
    <property type="match status" value="1"/>
</dbReference>
<evidence type="ECO:0000259" key="13">
    <source>
        <dbReference type="Pfam" id="PF01095"/>
    </source>
</evidence>
<sequence>MAACKPWPNLPASNPYCILALLAAFISAAVLHVECSSRVGLIDSAPPASASANLSSNLASTQADFLQWVRVVSAKSHPATSSAAVFFTNAASSSDSKNVITVAKSGKADFSSVQAAVNAVPANNKKRVVIQIAAGTYKEKVDIPKNKPYISFIGAGSDVTTITWQDTATSAGSTFKSASVAVNSDFFIAKGISFKNSAPAPPPGAVGKQAVALRISGDKASFYLCKFYGAQDTLYDHEGRHYFKSCFIQGSIDFVFGNGLSYYDGCELRSIATSSGSLTAQKREKPSENTGFSFVNCKVTGSGMIYLGRAWGSYSRVVFLFSYIDKIIVPAGWNDFGDSSSQKTAFYGEYQCSGPGASSKNRVAWSYQLTAIQAAPFQSLNFVDGESWVQAA</sequence>
<dbReference type="AlphaFoldDB" id="A0A9D4V769"/>
<dbReference type="SUPFAM" id="SSF51126">
    <property type="entry name" value="Pectin lyase-like"/>
    <property type="match status" value="1"/>
</dbReference>
<evidence type="ECO:0000256" key="8">
    <source>
        <dbReference type="ARBA" id="ARBA00022801"/>
    </source>
</evidence>
<comment type="subcellular location">
    <subcellularLocation>
        <location evidence="1">Cell envelope</location>
    </subcellularLocation>
    <subcellularLocation>
        <location evidence="2">Secreted</location>
    </subcellularLocation>
</comment>
<dbReference type="EC" id="3.1.1.11" evidence="5 12"/>
<comment type="catalytic activity">
    <reaction evidence="10 12">
        <text>[(1-&gt;4)-alpha-D-galacturonosyl methyl ester](n) + n H2O = [(1-&gt;4)-alpha-D-galacturonosyl](n) + n methanol + n H(+)</text>
        <dbReference type="Rhea" id="RHEA:22380"/>
        <dbReference type="Rhea" id="RHEA-COMP:14570"/>
        <dbReference type="Rhea" id="RHEA-COMP:14573"/>
        <dbReference type="ChEBI" id="CHEBI:15377"/>
        <dbReference type="ChEBI" id="CHEBI:15378"/>
        <dbReference type="ChEBI" id="CHEBI:17790"/>
        <dbReference type="ChEBI" id="CHEBI:140522"/>
        <dbReference type="ChEBI" id="CHEBI:140523"/>
        <dbReference type="EC" id="3.1.1.11"/>
    </reaction>
</comment>
<dbReference type="InterPro" id="IPR011050">
    <property type="entry name" value="Pectin_lyase_fold/virulence"/>
</dbReference>
<evidence type="ECO:0000313" key="15">
    <source>
        <dbReference type="Proteomes" id="UP000886520"/>
    </source>
</evidence>
<evidence type="ECO:0000256" key="9">
    <source>
        <dbReference type="ARBA" id="ARBA00023085"/>
    </source>
</evidence>
<dbReference type="GO" id="GO:0045490">
    <property type="term" value="P:pectin catabolic process"/>
    <property type="evidence" value="ECO:0007669"/>
    <property type="project" value="UniProtKB-UniRule"/>
</dbReference>
<dbReference type="GO" id="GO:0030599">
    <property type="term" value="F:pectinesterase activity"/>
    <property type="evidence" value="ECO:0007669"/>
    <property type="project" value="UniProtKB-UniRule"/>
</dbReference>
<dbReference type="GO" id="GO:0005576">
    <property type="term" value="C:extracellular region"/>
    <property type="evidence" value="ECO:0007669"/>
    <property type="project" value="UniProtKB-SubCell"/>
</dbReference>
<gene>
    <name evidence="14" type="ORF">GOP47_0004076</name>
</gene>
<dbReference type="Proteomes" id="UP000886520">
    <property type="component" value="Chromosome 4"/>
</dbReference>
<keyword evidence="9 12" id="KW-0063">Aspartyl esterase</keyword>
<dbReference type="InterPro" id="IPR012334">
    <property type="entry name" value="Pectin_lyas_fold"/>
</dbReference>
<dbReference type="PANTHER" id="PTHR31321:SF57">
    <property type="entry name" value="PECTINESTERASE 53-RELATED"/>
    <property type="match status" value="1"/>
</dbReference>
<dbReference type="PANTHER" id="PTHR31321">
    <property type="entry name" value="ACYL-COA THIOESTER HYDROLASE YBHC-RELATED"/>
    <property type="match status" value="1"/>
</dbReference>
<dbReference type="GO" id="GO:0042545">
    <property type="term" value="P:cell wall modification"/>
    <property type="evidence" value="ECO:0007669"/>
    <property type="project" value="UniProtKB-UniRule"/>
</dbReference>
<evidence type="ECO:0000256" key="12">
    <source>
        <dbReference type="RuleBase" id="RU000589"/>
    </source>
</evidence>
<keyword evidence="8 12" id="KW-0378">Hydrolase</keyword>
<dbReference type="FunFam" id="2.160.20.10:FF:000008">
    <property type="entry name" value="Pectinesterase"/>
    <property type="match status" value="1"/>
</dbReference>
<evidence type="ECO:0000256" key="5">
    <source>
        <dbReference type="ARBA" id="ARBA00013229"/>
    </source>
</evidence>
<dbReference type="InterPro" id="IPR000070">
    <property type="entry name" value="Pectinesterase_cat"/>
</dbReference>
<keyword evidence="7 12" id="KW-0732">Signal</keyword>
<keyword evidence="15" id="KW-1185">Reference proteome</keyword>
<evidence type="ECO:0000256" key="4">
    <source>
        <dbReference type="ARBA" id="ARBA00008891"/>
    </source>
</evidence>
<evidence type="ECO:0000256" key="2">
    <source>
        <dbReference type="ARBA" id="ARBA00004613"/>
    </source>
</evidence>
<evidence type="ECO:0000256" key="10">
    <source>
        <dbReference type="ARBA" id="ARBA00047928"/>
    </source>
</evidence>
<feature type="chain" id="PRO_5039751311" description="Pectinesterase" evidence="12">
    <location>
        <begin position="29"/>
        <end position="392"/>
    </location>
</feature>
<protein>
    <recommendedName>
        <fullName evidence="5 12">Pectinesterase</fullName>
        <ecNumber evidence="5 12">3.1.1.11</ecNumber>
    </recommendedName>
</protein>
<evidence type="ECO:0000256" key="3">
    <source>
        <dbReference type="ARBA" id="ARBA00005184"/>
    </source>
</evidence>
<comment type="caution">
    <text evidence="14">The sequence shown here is derived from an EMBL/GenBank/DDBJ whole genome shotgun (WGS) entry which is preliminary data.</text>
</comment>
<accession>A0A9D4V769</accession>
<dbReference type="OrthoDB" id="2019149at2759"/>
<feature type="signal peptide" evidence="12">
    <location>
        <begin position="1"/>
        <end position="28"/>
    </location>
</feature>
<feature type="domain" description="Pectinesterase catalytic" evidence="13">
    <location>
        <begin position="100"/>
        <end position="385"/>
    </location>
</feature>
<evidence type="ECO:0000256" key="1">
    <source>
        <dbReference type="ARBA" id="ARBA00004196"/>
    </source>
</evidence>
<proteinExistence type="inferred from homology"/>